<accession>A0A2P5YRN3</accession>
<feature type="compositionally biased region" description="Pro residues" evidence="1">
    <location>
        <begin position="307"/>
        <end position="331"/>
    </location>
</feature>
<proteinExistence type="predicted"/>
<feature type="region of interest" description="Disordered" evidence="1">
    <location>
        <begin position="36"/>
        <end position="59"/>
    </location>
</feature>
<dbReference type="Proteomes" id="UP000239757">
    <property type="component" value="Unassembled WGS sequence"/>
</dbReference>
<reference evidence="4 5" key="1">
    <citation type="submission" date="2015-01" db="EMBL/GenBank/DDBJ databases">
        <title>Genome of allotetraploid Gossypium barbadense reveals genomic plasticity and fiber elongation in cotton evolution.</title>
        <authorList>
            <person name="Chen X."/>
            <person name="Liu X."/>
            <person name="Zhao B."/>
            <person name="Zheng H."/>
            <person name="Hu Y."/>
            <person name="Lu G."/>
            <person name="Yang C."/>
            <person name="Chen J."/>
            <person name="Shan C."/>
            <person name="Zhang L."/>
            <person name="Zhou Y."/>
            <person name="Wang L."/>
            <person name="Guo W."/>
            <person name="Bai Y."/>
            <person name="Ruan J."/>
            <person name="Shangguan X."/>
            <person name="Mao Y."/>
            <person name="Jiang J."/>
            <person name="Zhu Y."/>
            <person name="Lei J."/>
            <person name="Kang H."/>
            <person name="Chen S."/>
            <person name="He X."/>
            <person name="Wang R."/>
            <person name="Wang Y."/>
            <person name="Chen J."/>
            <person name="Wang L."/>
            <person name="Yu S."/>
            <person name="Wang B."/>
            <person name="Wei J."/>
            <person name="Song S."/>
            <person name="Lu X."/>
            <person name="Gao Z."/>
            <person name="Gu W."/>
            <person name="Deng X."/>
            <person name="Ma D."/>
            <person name="Wang S."/>
            <person name="Liang W."/>
            <person name="Fang L."/>
            <person name="Cai C."/>
            <person name="Zhu X."/>
            <person name="Zhou B."/>
            <person name="Zhang Y."/>
            <person name="Chen Z."/>
            <person name="Xu S."/>
            <person name="Zhu R."/>
            <person name="Wang S."/>
            <person name="Zhang T."/>
            <person name="Zhao G."/>
        </authorList>
    </citation>
    <scope>NUCLEOTIDE SEQUENCE [LARGE SCALE GENOMIC DNA]</scope>
    <source>
        <strain evidence="5">cv. Xinhai21</strain>
        <tissue evidence="4">Leaf</tissue>
    </source>
</reference>
<dbReference type="PANTHER" id="PTHR31805:SF16">
    <property type="entry name" value="FORMIN-LIKE PROTEIN (DUF1421)"/>
    <property type="match status" value="1"/>
</dbReference>
<keyword evidence="2" id="KW-1133">Transmembrane helix</keyword>
<organism evidence="4 5">
    <name type="scientific">Gossypium barbadense</name>
    <name type="common">Sea Island cotton</name>
    <name type="synonym">Hibiscus barbadensis</name>
    <dbReference type="NCBI Taxonomy" id="3634"/>
    <lineage>
        <taxon>Eukaryota</taxon>
        <taxon>Viridiplantae</taxon>
        <taxon>Streptophyta</taxon>
        <taxon>Embryophyta</taxon>
        <taxon>Tracheophyta</taxon>
        <taxon>Spermatophyta</taxon>
        <taxon>Magnoliopsida</taxon>
        <taxon>eudicotyledons</taxon>
        <taxon>Gunneridae</taxon>
        <taxon>Pentapetalae</taxon>
        <taxon>rosids</taxon>
        <taxon>malvids</taxon>
        <taxon>Malvales</taxon>
        <taxon>Malvaceae</taxon>
        <taxon>Malvoideae</taxon>
        <taxon>Gossypium</taxon>
    </lineage>
</organism>
<feature type="region of interest" description="Disordered" evidence="1">
    <location>
        <begin position="298"/>
        <end position="397"/>
    </location>
</feature>
<evidence type="ECO:0000256" key="1">
    <source>
        <dbReference type="SAM" id="MobiDB-lite"/>
    </source>
</evidence>
<dbReference type="OrthoDB" id="549883at2759"/>
<evidence type="ECO:0000313" key="4">
    <source>
        <dbReference type="EMBL" id="PPS18257.1"/>
    </source>
</evidence>
<feature type="compositionally biased region" description="Pro residues" evidence="1">
    <location>
        <begin position="369"/>
        <end position="379"/>
    </location>
</feature>
<protein>
    <recommendedName>
        <fullName evidence="3">DUF1421 domain-containing protein</fullName>
    </recommendedName>
</protein>
<feature type="region of interest" description="Disordered" evidence="1">
    <location>
        <begin position="224"/>
        <end position="259"/>
    </location>
</feature>
<keyword evidence="2" id="KW-0812">Transmembrane</keyword>
<feature type="transmembrane region" description="Helical" evidence="2">
    <location>
        <begin position="71"/>
        <end position="96"/>
    </location>
</feature>
<dbReference type="EMBL" id="KZ662854">
    <property type="protein sequence ID" value="PPS18257.1"/>
    <property type="molecule type" value="Genomic_DNA"/>
</dbReference>
<name>A0A2P5YRN3_GOSBA</name>
<evidence type="ECO:0000259" key="3">
    <source>
        <dbReference type="Pfam" id="PF07223"/>
    </source>
</evidence>
<keyword evidence="2" id="KW-0472">Membrane</keyword>
<evidence type="ECO:0000313" key="5">
    <source>
        <dbReference type="Proteomes" id="UP000239757"/>
    </source>
</evidence>
<sequence length="568" mass="62274">MASGLSGRGNSSGSKGFDFGSDDILCSYEDYGNQESSNGSHAEAALGTSTTSSSTGVTPEVQSSMEWRKTLLYLVMYIISYITFCGKIELNLFIIFDHCVAKLVDFHKGRVARSIFPANAYSQPDDSLYSDVTATVEKTMKKYADNLMRFLEGISSRLSQLELYCYNLDKSIGEMRSDLIRDNEDADSKLKSIEKHLQEVHRSVQILRDKQELAETQKELAKLQLAQKESSSSSHSQSTEERASPPASDSKKTDHTSEMQNQQLALALPHQVAPPQQPVVPHSQAPPQNLTQQSYYIPSNQLSNPHAPAPVHVPAPTPTPAPPSLPAPAPTPHTQSQYLPPDPQYQAPHIQDVSRMPPQPRQSHQMRPPSTPAYPPYPPTQSSNPSPPEALAHSTPMQVPYSGVPQPLSSCVDTIPYGYRVPGRTAPQPIKGTFEAQPRDGYQAPVSHPPLPPGSAYMMYDSEGGRAHHPPQQPHFSQGGYPPANVSLQTPQPGPSPNVMMRNSSHSQYVRNHPYSDLIEKLVSMGFRGDHIASVIQRMEESGQAVDFNAVLDRLNVQSSGGTQRGGW</sequence>
<dbReference type="AlphaFoldDB" id="A0A2P5YRN3"/>
<dbReference type="PANTHER" id="PTHR31805">
    <property type="entry name" value="RECEPTOR-LIKE KINASE, PUTATIVE (DUF1421)-RELATED"/>
    <property type="match status" value="1"/>
</dbReference>
<gene>
    <name evidence="4" type="ORF">GOBAR_AA02300</name>
</gene>
<feature type="region of interest" description="Disordered" evidence="1">
    <location>
        <begin position="462"/>
        <end position="503"/>
    </location>
</feature>
<dbReference type="InterPro" id="IPR010820">
    <property type="entry name" value="DUF1421"/>
</dbReference>
<dbReference type="Pfam" id="PF07223">
    <property type="entry name" value="DUF1421"/>
    <property type="match status" value="1"/>
</dbReference>
<evidence type="ECO:0000256" key="2">
    <source>
        <dbReference type="SAM" id="Phobius"/>
    </source>
</evidence>
<feature type="domain" description="DUF1421" evidence="3">
    <location>
        <begin position="515"/>
        <end position="559"/>
    </location>
</feature>
<feature type="compositionally biased region" description="Basic and acidic residues" evidence="1">
    <location>
        <begin position="238"/>
        <end position="257"/>
    </location>
</feature>